<dbReference type="AlphaFoldDB" id="F0EJH7"/>
<dbReference type="EMBL" id="AEWT01000010">
    <property type="protein sequence ID" value="EGC69785.1"/>
    <property type="molecule type" value="Genomic_DNA"/>
</dbReference>
<accession>F0EJH7</accession>
<dbReference type="InterPro" id="IPR006684">
    <property type="entry name" value="YbgC/YbaW"/>
</dbReference>
<keyword evidence="2 4" id="KW-0378">Hydrolase</keyword>
<dbReference type="PANTHER" id="PTHR31793">
    <property type="entry name" value="4-HYDROXYBENZOYL-COA THIOESTERASE FAMILY MEMBER"/>
    <property type="match status" value="1"/>
</dbReference>
<dbReference type="Proteomes" id="UP000004835">
    <property type="component" value="Unassembled WGS sequence"/>
</dbReference>
<keyword evidence="3" id="KW-0472">Membrane</keyword>
<comment type="similarity">
    <text evidence="1">Belongs to the 4-hydroxybenzoyl-CoA thioesterase family.</text>
</comment>
<dbReference type="Pfam" id="PF13279">
    <property type="entry name" value="4HBT_2"/>
    <property type="match status" value="1"/>
</dbReference>
<dbReference type="GO" id="GO:0047617">
    <property type="term" value="F:fatty acyl-CoA hydrolase activity"/>
    <property type="evidence" value="ECO:0007669"/>
    <property type="project" value="TreeGrafter"/>
</dbReference>
<keyword evidence="3" id="KW-1133">Transmembrane helix</keyword>
<evidence type="ECO:0000256" key="3">
    <source>
        <dbReference type="SAM" id="Phobius"/>
    </source>
</evidence>
<dbReference type="Gene3D" id="3.10.129.10">
    <property type="entry name" value="Hotdog Thioesterase"/>
    <property type="match status" value="1"/>
</dbReference>
<keyword evidence="3" id="KW-0812">Transmembrane</keyword>
<dbReference type="InterPro" id="IPR050563">
    <property type="entry name" value="4-hydroxybenzoyl-CoA_TE"/>
</dbReference>
<reference evidence="4 5" key="1">
    <citation type="submission" date="2011-01" db="EMBL/GenBank/DDBJ databases">
        <authorList>
            <person name="Muzny D."/>
            <person name="Qin X."/>
            <person name="Deng J."/>
            <person name="Jiang H."/>
            <person name="Liu Y."/>
            <person name="Qu J."/>
            <person name="Song X.-Z."/>
            <person name="Zhang L."/>
            <person name="Thornton R."/>
            <person name="Coyle M."/>
            <person name="Francisco L."/>
            <person name="Jackson L."/>
            <person name="Javaid M."/>
            <person name="Korchina V."/>
            <person name="Kovar C."/>
            <person name="Mata R."/>
            <person name="Mathew T."/>
            <person name="Ngo R."/>
            <person name="Nguyen L."/>
            <person name="Nguyen N."/>
            <person name="Okwuonu G."/>
            <person name="Ongeri F."/>
            <person name="Pham C."/>
            <person name="Simmons D."/>
            <person name="Wilczek-Boney K."/>
            <person name="Hale W."/>
            <person name="Jakkamsetti A."/>
            <person name="Pham P."/>
            <person name="Ruth R."/>
            <person name="San Lucas F."/>
            <person name="Warren J."/>
            <person name="Zhang J."/>
            <person name="Zhao Z."/>
            <person name="Zhou C."/>
            <person name="Zhu D."/>
            <person name="Lee S."/>
            <person name="Bess C."/>
            <person name="Blankenburg K."/>
            <person name="Forbes L."/>
            <person name="Fu Q."/>
            <person name="Gubbala S."/>
            <person name="Hirani K."/>
            <person name="Jayaseelan J.C."/>
            <person name="Lara F."/>
            <person name="Munidasa M."/>
            <person name="Palculict T."/>
            <person name="Patil S."/>
            <person name="Pu L.-L."/>
            <person name="Saada N."/>
            <person name="Tang L."/>
            <person name="Weissenberger G."/>
            <person name="Zhu Y."/>
            <person name="Hemphill L."/>
            <person name="Shang Y."/>
            <person name="Youmans B."/>
            <person name="Ayvaz T."/>
            <person name="Ross M."/>
            <person name="Santibanez J."/>
            <person name="Aqrawi P."/>
            <person name="Gross S."/>
            <person name="Joshi V."/>
            <person name="Fowler G."/>
            <person name="Nazareth L."/>
            <person name="Reid J."/>
            <person name="Worley K."/>
            <person name="Petrosino J."/>
            <person name="Highlander S."/>
            <person name="Gibbs R."/>
        </authorList>
    </citation>
    <scope>NUCLEOTIDE SEQUENCE [LARGE SCALE GENOMIC DNA]</scope>
    <source>
        <strain evidence="4 5">ATCC 12755</strain>
    </source>
</reference>
<dbReference type="PANTHER" id="PTHR31793:SF27">
    <property type="entry name" value="NOVEL THIOESTERASE SUPERFAMILY DOMAIN AND SAPOSIN A-TYPE DOMAIN CONTAINING PROTEIN (0610012H03RIK)"/>
    <property type="match status" value="1"/>
</dbReference>
<gene>
    <name evidence="4" type="ORF">HMPREF9087_1173</name>
</gene>
<feature type="transmembrane region" description="Helical" evidence="3">
    <location>
        <begin position="31"/>
        <end position="58"/>
    </location>
</feature>
<comment type="caution">
    <text evidence="4">The sequence shown here is derived from an EMBL/GenBank/DDBJ whole genome shotgun (WGS) entry which is preliminary data.</text>
</comment>
<dbReference type="NCBIfam" id="TIGR00051">
    <property type="entry name" value="YbgC/FadM family acyl-CoA thioesterase"/>
    <property type="match status" value="1"/>
</dbReference>
<evidence type="ECO:0000256" key="1">
    <source>
        <dbReference type="ARBA" id="ARBA00005953"/>
    </source>
</evidence>
<dbReference type="InterPro" id="IPR029069">
    <property type="entry name" value="HotDog_dom_sf"/>
</dbReference>
<protein>
    <submittedName>
        <fullName evidence="4">Acyl-CoA thioester hydrolase, YbgC/YbaW family</fullName>
    </submittedName>
</protein>
<evidence type="ECO:0000313" key="4">
    <source>
        <dbReference type="EMBL" id="EGC69785.1"/>
    </source>
</evidence>
<dbReference type="HOGENOM" id="CLU_101141_3_3_9"/>
<name>F0EJH7_ENTCA</name>
<organism evidence="4 5">
    <name type="scientific">Enterococcus casseliflavus ATCC 12755</name>
    <dbReference type="NCBI Taxonomy" id="888066"/>
    <lineage>
        <taxon>Bacteria</taxon>
        <taxon>Bacillati</taxon>
        <taxon>Bacillota</taxon>
        <taxon>Bacilli</taxon>
        <taxon>Lactobacillales</taxon>
        <taxon>Enterococcaceae</taxon>
        <taxon>Enterococcus</taxon>
    </lineage>
</organism>
<evidence type="ECO:0000313" key="5">
    <source>
        <dbReference type="Proteomes" id="UP000004835"/>
    </source>
</evidence>
<dbReference type="SUPFAM" id="SSF54637">
    <property type="entry name" value="Thioesterase/thiol ester dehydrase-isomerase"/>
    <property type="match status" value="1"/>
</dbReference>
<proteinExistence type="inferred from homology"/>
<sequence length="198" mass="23025">MKKSRCFTVFFTPLLSSSVFSSDQRKEVLLLFAFLSFCVMLNSEGFVSMKGAVFMSLYSGYIRQPHYYETDQMAIIHHANYIRWFEEARVELLAFLDLPYHTIEEAGLIVPVLEVSAQYKTMIRYEDEVRIDVLVDKYTGTRLDFRYEIYKTSDGQLATTGTSKHCFLAKETNRIVQLKRSFPEIHQRFADYAALSGE</sequence>
<evidence type="ECO:0000256" key="2">
    <source>
        <dbReference type="ARBA" id="ARBA00022801"/>
    </source>
</evidence>
<dbReference type="CDD" id="cd00586">
    <property type="entry name" value="4HBT"/>
    <property type="match status" value="1"/>
</dbReference>